<dbReference type="Pfam" id="PF00196">
    <property type="entry name" value="GerE"/>
    <property type="match status" value="1"/>
</dbReference>
<dbReference type="RefSeq" id="WP_377802205.1">
    <property type="nucleotide sequence ID" value="NZ_JBHLZA010000067.1"/>
</dbReference>
<dbReference type="InterPro" id="IPR000792">
    <property type="entry name" value="Tscrpt_reg_LuxR_C"/>
</dbReference>
<reference evidence="5 6" key="1">
    <citation type="submission" date="2020-08" db="EMBL/GenBank/DDBJ databases">
        <title>Genomic Encyclopedia of Type Strains, Phase IV (KMG-IV): sequencing the most valuable type-strain genomes for metagenomic binning, comparative biology and taxonomic classification.</title>
        <authorList>
            <person name="Goeker M."/>
        </authorList>
    </citation>
    <scope>NUCLEOTIDE SEQUENCE [LARGE SCALE GENOMIC DNA]</scope>
    <source>
        <strain evidence="5 6">DSM 5391</strain>
    </source>
</reference>
<dbReference type="AlphaFoldDB" id="A0A7X0LWH1"/>
<keyword evidence="2 5" id="KW-0238">DNA-binding</keyword>
<name>A0A7X0LWH1_9BACI</name>
<keyword evidence="3" id="KW-0804">Transcription</keyword>
<evidence type="ECO:0000259" key="4">
    <source>
        <dbReference type="PROSITE" id="PS50043"/>
    </source>
</evidence>
<dbReference type="SMART" id="SM00421">
    <property type="entry name" value="HTH_LUXR"/>
    <property type="match status" value="1"/>
</dbReference>
<dbReference type="PROSITE" id="PS50043">
    <property type="entry name" value="HTH_LUXR_2"/>
    <property type="match status" value="1"/>
</dbReference>
<evidence type="ECO:0000256" key="2">
    <source>
        <dbReference type="ARBA" id="ARBA00023125"/>
    </source>
</evidence>
<dbReference type="PANTHER" id="PTHR44688">
    <property type="entry name" value="DNA-BINDING TRANSCRIPTIONAL ACTIVATOR DEVR_DOSR"/>
    <property type="match status" value="1"/>
</dbReference>
<keyword evidence="1" id="KW-0805">Transcription regulation</keyword>
<dbReference type="CDD" id="cd06170">
    <property type="entry name" value="LuxR_C_like"/>
    <property type="match status" value="1"/>
</dbReference>
<evidence type="ECO:0000256" key="3">
    <source>
        <dbReference type="ARBA" id="ARBA00023163"/>
    </source>
</evidence>
<evidence type="ECO:0000313" key="6">
    <source>
        <dbReference type="Proteomes" id="UP000531594"/>
    </source>
</evidence>
<dbReference type="InterPro" id="IPR016032">
    <property type="entry name" value="Sig_transdc_resp-reg_C-effctor"/>
</dbReference>
<gene>
    <name evidence="5" type="ORF">HNR53_003343</name>
</gene>
<proteinExistence type="predicted"/>
<organism evidence="5 6">
    <name type="scientific">Bacillus benzoevorans</name>
    <dbReference type="NCBI Taxonomy" id="1456"/>
    <lineage>
        <taxon>Bacteria</taxon>
        <taxon>Bacillati</taxon>
        <taxon>Bacillota</taxon>
        <taxon>Bacilli</taxon>
        <taxon>Bacillales</taxon>
        <taxon>Bacillaceae</taxon>
        <taxon>Bacillus</taxon>
    </lineage>
</organism>
<dbReference type="Gene3D" id="1.10.10.10">
    <property type="entry name" value="Winged helix-like DNA-binding domain superfamily/Winged helix DNA-binding domain"/>
    <property type="match status" value="1"/>
</dbReference>
<dbReference type="SUPFAM" id="SSF46894">
    <property type="entry name" value="C-terminal effector domain of the bipartite response regulators"/>
    <property type="match status" value="1"/>
</dbReference>
<dbReference type="InterPro" id="IPR036388">
    <property type="entry name" value="WH-like_DNA-bd_sf"/>
</dbReference>
<evidence type="ECO:0000313" key="5">
    <source>
        <dbReference type="EMBL" id="MBB6446683.1"/>
    </source>
</evidence>
<dbReference type="GO" id="GO:0003677">
    <property type="term" value="F:DNA binding"/>
    <property type="evidence" value="ECO:0007669"/>
    <property type="project" value="UniProtKB-KW"/>
</dbReference>
<sequence length="226" mass="25792">MIQDELRKLESLSNQKEKIYQMLKVYRELFPVGDAFLFRYSPLEHLGEGIIALSDSGFTNIREIRDDIETLPLIYSAIRNRRAQYSSGMEYFLNHSSIRYTSQFPIDSLLITPICTGSYCIGYICSTQFPLDMEIDESVLSAITLYGRQAGRLFQEHGMEEDNGLLLSNRELEVMRRIARGESTKEMAGNMKISEVTVKQYVKSAMKKLGALNRAHAVAIILQKNT</sequence>
<protein>
    <submittedName>
        <fullName evidence="5">DNA-binding CsgD family transcriptional regulator</fullName>
    </submittedName>
</protein>
<dbReference type="Proteomes" id="UP000531594">
    <property type="component" value="Unassembled WGS sequence"/>
</dbReference>
<feature type="domain" description="HTH luxR-type" evidence="4">
    <location>
        <begin position="160"/>
        <end position="225"/>
    </location>
</feature>
<accession>A0A7X0LWH1</accession>
<dbReference type="PRINTS" id="PR00038">
    <property type="entry name" value="HTHLUXR"/>
</dbReference>
<dbReference type="GO" id="GO:0006355">
    <property type="term" value="P:regulation of DNA-templated transcription"/>
    <property type="evidence" value="ECO:0007669"/>
    <property type="project" value="InterPro"/>
</dbReference>
<evidence type="ECO:0000256" key="1">
    <source>
        <dbReference type="ARBA" id="ARBA00023015"/>
    </source>
</evidence>
<keyword evidence="6" id="KW-1185">Reference proteome</keyword>
<dbReference type="EMBL" id="JACHGK010000012">
    <property type="protein sequence ID" value="MBB6446683.1"/>
    <property type="molecule type" value="Genomic_DNA"/>
</dbReference>
<comment type="caution">
    <text evidence="5">The sequence shown here is derived from an EMBL/GenBank/DDBJ whole genome shotgun (WGS) entry which is preliminary data.</text>
</comment>
<dbReference type="PANTHER" id="PTHR44688:SF16">
    <property type="entry name" value="DNA-BINDING TRANSCRIPTIONAL ACTIVATOR DEVR_DOSR"/>
    <property type="match status" value="1"/>
</dbReference>